<name>A0A830GRW1_9EURY</name>
<protein>
    <recommendedName>
        <fullName evidence="1">Halobacterial output domain-containing protein</fullName>
    </recommendedName>
</protein>
<dbReference type="AlphaFoldDB" id="A0A830GRW1"/>
<proteinExistence type="predicted"/>
<sequence>MTGTQHVYTTSPSEPLSQTIVYGIADTKGIDPMDLDECLYDCIDPEALDELFDSSDGSLVGTFSFSMSGCRVEVERGQKVLVTERQDEQTRVGVTA</sequence>
<gene>
    <name evidence="2" type="ORF">GCM10009030_35600</name>
</gene>
<reference evidence="2" key="1">
    <citation type="journal article" date="2014" name="Int. J. Syst. Evol. Microbiol.">
        <title>Complete genome sequence of Corynebacterium casei LMG S-19264T (=DSM 44701T), isolated from a smear-ripened cheese.</title>
        <authorList>
            <consortium name="US DOE Joint Genome Institute (JGI-PGF)"/>
            <person name="Walter F."/>
            <person name="Albersmeier A."/>
            <person name="Kalinowski J."/>
            <person name="Ruckert C."/>
        </authorList>
    </citation>
    <scope>NUCLEOTIDE SEQUENCE</scope>
    <source>
        <strain evidence="2">JCM 17820</strain>
    </source>
</reference>
<keyword evidence="3" id="KW-1185">Reference proteome</keyword>
<evidence type="ECO:0000259" key="1">
    <source>
        <dbReference type="Pfam" id="PF18545"/>
    </source>
</evidence>
<dbReference type="Pfam" id="PF18545">
    <property type="entry name" value="HalOD1"/>
    <property type="match status" value="1"/>
</dbReference>
<feature type="domain" description="Halobacterial output" evidence="1">
    <location>
        <begin position="13"/>
        <end position="83"/>
    </location>
</feature>
<evidence type="ECO:0000313" key="2">
    <source>
        <dbReference type="EMBL" id="GGO01672.1"/>
    </source>
</evidence>
<dbReference type="RefSeq" id="WP_189001312.1">
    <property type="nucleotide sequence ID" value="NZ_BMOU01000006.1"/>
</dbReference>
<comment type="caution">
    <text evidence="2">The sequence shown here is derived from an EMBL/GenBank/DDBJ whole genome shotgun (WGS) entry which is preliminary data.</text>
</comment>
<dbReference type="InterPro" id="IPR040624">
    <property type="entry name" value="HalOD1"/>
</dbReference>
<organism evidence="2 3">
    <name type="scientific">Haloarcula pellucida</name>
    <dbReference type="NCBI Taxonomy" id="1427151"/>
    <lineage>
        <taxon>Archaea</taxon>
        <taxon>Methanobacteriati</taxon>
        <taxon>Methanobacteriota</taxon>
        <taxon>Stenosarchaea group</taxon>
        <taxon>Halobacteria</taxon>
        <taxon>Halobacteriales</taxon>
        <taxon>Haloarculaceae</taxon>
        <taxon>Haloarcula</taxon>
    </lineage>
</organism>
<reference evidence="2" key="2">
    <citation type="submission" date="2020-09" db="EMBL/GenBank/DDBJ databases">
        <authorList>
            <person name="Sun Q."/>
            <person name="Ohkuma M."/>
        </authorList>
    </citation>
    <scope>NUCLEOTIDE SEQUENCE</scope>
    <source>
        <strain evidence="2">JCM 17820</strain>
    </source>
</reference>
<dbReference type="Proteomes" id="UP000605784">
    <property type="component" value="Unassembled WGS sequence"/>
</dbReference>
<accession>A0A830GRW1</accession>
<dbReference type="EMBL" id="BMOU01000006">
    <property type="protein sequence ID" value="GGO01672.1"/>
    <property type="molecule type" value="Genomic_DNA"/>
</dbReference>
<evidence type="ECO:0000313" key="3">
    <source>
        <dbReference type="Proteomes" id="UP000605784"/>
    </source>
</evidence>